<evidence type="ECO:0000313" key="2">
    <source>
        <dbReference type="Proteomes" id="UP000635477"/>
    </source>
</evidence>
<name>A0A8H4UT68_9HYPO</name>
<reference evidence="1" key="2">
    <citation type="submission" date="2020-05" db="EMBL/GenBank/DDBJ databases">
        <authorList>
            <person name="Kim H.-S."/>
            <person name="Proctor R.H."/>
            <person name="Brown D.W."/>
        </authorList>
    </citation>
    <scope>NUCLEOTIDE SEQUENCE</scope>
    <source>
        <strain evidence="1">NRRL 22465</strain>
    </source>
</reference>
<organism evidence="1 2">
    <name type="scientific">Fusarium zealandicum</name>
    <dbReference type="NCBI Taxonomy" id="1053134"/>
    <lineage>
        <taxon>Eukaryota</taxon>
        <taxon>Fungi</taxon>
        <taxon>Dikarya</taxon>
        <taxon>Ascomycota</taxon>
        <taxon>Pezizomycotina</taxon>
        <taxon>Sordariomycetes</taxon>
        <taxon>Hypocreomycetidae</taxon>
        <taxon>Hypocreales</taxon>
        <taxon>Nectriaceae</taxon>
        <taxon>Fusarium</taxon>
        <taxon>Fusarium staphyleae species complex</taxon>
    </lineage>
</organism>
<protein>
    <submittedName>
        <fullName evidence="1">Uncharacterized protein</fullName>
    </submittedName>
</protein>
<keyword evidence="2" id="KW-1185">Reference proteome</keyword>
<comment type="caution">
    <text evidence="1">The sequence shown here is derived from an EMBL/GenBank/DDBJ whole genome shotgun (WGS) entry which is preliminary data.</text>
</comment>
<dbReference type="Proteomes" id="UP000635477">
    <property type="component" value="Unassembled WGS sequence"/>
</dbReference>
<dbReference type="EMBL" id="JABEYC010000087">
    <property type="protein sequence ID" value="KAF4983028.1"/>
    <property type="molecule type" value="Genomic_DNA"/>
</dbReference>
<gene>
    <name evidence="1" type="ORF">FZEAL_1473</name>
</gene>
<sequence length="130" mass="14118">MQSSRLDQVDRAIDVWITAEEVVDKSKSTANPGYFLVAMGRLTVARSSQSLDAYGNLPTRALRQGIDRTALRSRRPPGPACNCPITGNLRMAAFEHFSAHMPADCAADDGGIRRSRRLLVVCCNQVAAGE</sequence>
<accession>A0A8H4UT68</accession>
<dbReference type="AlphaFoldDB" id="A0A8H4UT68"/>
<reference evidence="1" key="1">
    <citation type="journal article" date="2020" name="BMC Genomics">
        <title>Correction to: Identification and distribution of gene clusters required for synthesis of sphingolipid metabolism inhibitors in diverse species of the filamentous fungus Fusarium.</title>
        <authorList>
            <person name="Kim H.S."/>
            <person name="Lohmar J.M."/>
            <person name="Busman M."/>
            <person name="Brown D.W."/>
            <person name="Naumann T.A."/>
            <person name="Divon H.H."/>
            <person name="Lysoe E."/>
            <person name="Uhlig S."/>
            <person name="Proctor R.H."/>
        </authorList>
    </citation>
    <scope>NUCLEOTIDE SEQUENCE</scope>
    <source>
        <strain evidence="1">NRRL 22465</strain>
    </source>
</reference>
<proteinExistence type="predicted"/>
<evidence type="ECO:0000313" key="1">
    <source>
        <dbReference type="EMBL" id="KAF4983028.1"/>
    </source>
</evidence>